<protein>
    <recommendedName>
        <fullName evidence="4 11">3-oxoacyl-[acyl-carrier-protein] synthase 2</fullName>
        <ecNumber evidence="3 11">2.3.1.179</ecNumber>
    </recommendedName>
</protein>
<dbReference type="RefSeq" id="WP_092860040.1">
    <property type="nucleotide sequence ID" value="NZ_FOQH01000005.1"/>
</dbReference>
<dbReference type="GO" id="GO:0005829">
    <property type="term" value="C:cytosol"/>
    <property type="evidence" value="ECO:0007669"/>
    <property type="project" value="TreeGrafter"/>
</dbReference>
<evidence type="ECO:0000256" key="1">
    <source>
        <dbReference type="ARBA" id="ARBA00005194"/>
    </source>
</evidence>
<evidence type="ECO:0000256" key="7">
    <source>
        <dbReference type="ARBA" id="ARBA00022832"/>
    </source>
</evidence>
<evidence type="ECO:0000256" key="5">
    <source>
        <dbReference type="ARBA" id="ARBA00022516"/>
    </source>
</evidence>
<keyword evidence="5 11" id="KW-0444">Lipid biosynthesis</keyword>
<evidence type="ECO:0000256" key="12">
    <source>
        <dbReference type="PIRSR" id="PIRSR000447-1"/>
    </source>
</evidence>
<dbReference type="InterPro" id="IPR014031">
    <property type="entry name" value="Ketoacyl_synth_C"/>
</dbReference>
<dbReference type="SMART" id="SM00825">
    <property type="entry name" value="PKS_KS"/>
    <property type="match status" value="1"/>
</dbReference>
<evidence type="ECO:0000256" key="6">
    <source>
        <dbReference type="ARBA" id="ARBA00022679"/>
    </source>
</evidence>
<keyword evidence="9 11" id="KW-0275">Fatty acid biosynthesis</keyword>
<feature type="active site" description="For beta-ketoacyl synthase activity" evidence="12">
    <location>
        <position position="178"/>
    </location>
</feature>
<dbReference type="PANTHER" id="PTHR11712:SF321">
    <property type="entry name" value="3-OXOACYL-[ACYL-CARRIER-PROTEIN] SYNTHASE 2"/>
    <property type="match status" value="1"/>
</dbReference>
<evidence type="ECO:0000256" key="10">
    <source>
        <dbReference type="ARBA" id="ARBA00023315"/>
    </source>
</evidence>
<keyword evidence="10 11" id="KW-0012">Acyltransferase</keyword>
<proteinExistence type="inferred from homology"/>
<keyword evidence="16" id="KW-1185">Reference proteome</keyword>
<comment type="function">
    <text evidence="11">Involved in the type II fatty acid elongation cycle. Catalyzes the elongation of a wide range of acyl-ACP by the addition of two carbons from malonyl-ACP to an acyl acceptor. Can efficiently catalyze the conversion of palmitoleoyl-ACP (cis-hexadec-9-enoyl-ACP) to cis-vaccenoyl-ACP (cis-octadec-11-enoyl-ACP), an essential step in the thermal regulation of fatty acid composition.</text>
</comment>
<comment type="catalytic activity">
    <reaction evidence="11">
        <text>(9Z)-hexadecenoyl-[ACP] + malonyl-[ACP] + H(+) = 3-oxo-(11Z)-octadecenoyl-[ACP] + holo-[ACP] + CO2</text>
        <dbReference type="Rhea" id="RHEA:55040"/>
        <dbReference type="Rhea" id="RHEA-COMP:9623"/>
        <dbReference type="Rhea" id="RHEA-COMP:9685"/>
        <dbReference type="Rhea" id="RHEA-COMP:10800"/>
        <dbReference type="Rhea" id="RHEA-COMP:14074"/>
        <dbReference type="ChEBI" id="CHEBI:15378"/>
        <dbReference type="ChEBI" id="CHEBI:16526"/>
        <dbReference type="ChEBI" id="CHEBI:64479"/>
        <dbReference type="ChEBI" id="CHEBI:78449"/>
        <dbReference type="ChEBI" id="CHEBI:83989"/>
        <dbReference type="ChEBI" id="CHEBI:138538"/>
        <dbReference type="EC" id="2.3.1.179"/>
    </reaction>
</comment>
<organism evidence="15 16">
    <name type="scientific">Albimonas pacifica</name>
    <dbReference type="NCBI Taxonomy" id="1114924"/>
    <lineage>
        <taxon>Bacteria</taxon>
        <taxon>Pseudomonadati</taxon>
        <taxon>Pseudomonadota</taxon>
        <taxon>Alphaproteobacteria</taxon>
        <taxon>Rhodobacterales</taxon>
        <taxon>Paracoccaceae</taxon>
        <taxon>Albimonas</taxon>
    </lineage>
</organism>
<evidence type="ECO:0000259" key="14">
    <source>
        <dbReference type="PROSITE" id="PS52004"/>
    </source>
</evidence>
<dbReference type="InterPro" id="IPR016039">
    <property type="entry name" value="Thiolase-like"/>
</dbReference>
<evidence type="ECO:0000256" key="8">
    <source>
        <dbReference type="ARBA" id="ARBA00023098"/>
    </source>
</evidence>
<dbReference type="CDD" id="cd00834">
    <property type="entry name" value="KAS_I_II"/>
    <property type="match status" value="1"/>
</dbReference>
<dbReference type="PANTHER" id="PTHR11712">
    <property type="entry name" value="POLYKETIDE SYNTHASE-RELATED"/>
    <property type="match status" value="1"/>
</dbReference>
<dbReference type="PROSITE" id="PS52004">
    <property type="entry name" value="KS3_2"/>
    <property type="match status" value="1"/>
</dbReference>
<dbReference type="InterPro" id="IPR018201">
    <property type="entry name" value="Ketoacyl_synth_AS"/>
</dbReference>
<comment type="catalytic activity">
    <reaction evidence="11">
        <text>a fatty acyl-[ACP] + malonyl-[ACP] + H(+) = a 3-oxoacyl-[ACP] + holo-[ACP] + CO2</text>
        <dbReference type="Rhea" id="RHEA:22836"/>
        <dbReference type="Rhea" id="RHEA-COMP:9623"/>
        <dbReference type="Rhea" id="RHEA-COMP:9685"/>
        <dbReference type="Rhea" id="RHEA-COMP:9916"/>
        <dbReference type="Rhea" id="RHEA-COMP:14125"/>
        <dbReference type="ChEBI" id="CHEBI:15378"/>
        <dbReference type="ChEBI" id="CHEBI:16526"/>
        <dbReference type="ChEBI" id="CHEBI:64479"/>
        <dbReference type="ChEBI" id="CHEBI:78449"/>
        <dbReference type="ChEBI" id="CHEBI:78776"/>
        <dbReference type="ChEBI" id="CHEBI:138651"/>
    </reaction>
</comment>
<comment type="similarity">
    <text evidence="2 11 13">Belongs to the thiolase-like superfamily. Beta-ketoacyl-ACP synthases family.</text>
</comment>
<keyword evidence="6 11" id="KW-0808">Transferase</keyword>
<sequence length="433" mass="43892">MTPTSLPDPSDPIVVTGLGAVSPLGVGIEATWRGLMAGRSGIRANDRFDASDYACRIAGLVPGRDEPDGLDPLDHVDGKDLRKMDLFILYALAAASQALSQAGWAPDDPEPLSRTATVVGTGVGGVPAMSGAMDTIRSRGPRRLSPFIVPSFLPNLAAGWISIRHGFTGPIGAPTTACAASAQAIADGMRLIRSGEADVALVGGADACVDPISIGGFSAARALATEFNDRPEDASRPFDRARSGFVLSEGAAALVIETLSHARARGATPLAVLAGHGASADAYQLTAGHADGRGPRAAMAKAMAMAGLAPAEVDYVNAHSTSTPVGDAAEIAAIASALPNRGADLAVTATKANTGHLLGAAGALEAAITVEILRRQTIPPAANLPDPEPAARAWTLATEGPVTRPIRAALSNAFGFGGVNACLAFRDAATLPD</sequence>
<gene>
    <name evidence="15" type="ORF">SAMN05216258_105207</name>
</gene>
<evidence type="ECO:0000256" key="11">
    <source>
        <dbReference type="PIRNR" id="PIRNR000447"/>
    </source>
</evidence>
<reference evidence="15 16" key="1">
    <citation type="submission" date="2016-10" db="EMBL/GenBank/DDBJ databases">
        <authorList>
            <person name="de Groot N.N."/>
        </authorList>
    </citation>
    <scope>NUCLEOTIDE SEQUENCE [LARGE SCALE GENOMIC DNA]</scope>
    <source>
        <strain evidence="15 16">CGMCC 1.11030</strain>
    </source>
</reference>
<name>A0A1I3GK61_9RHOB</name>
<dbReference type="NCBIfam" id="NF004970">
    <property type="entry name" value="PRK06333.1"/>
    <property type="match status" value="1"/>
</dbReference>
<dbReference type="PROSITE" id="PS00606">
    <property type="entry name" value="KS3_1"/>
    <property type="match status" value="1"/>
</dbReference>
<dbReference type="Pfam" id="PF00109">
    <property type="entry name" value="ketoacyl-synt"/>
    <property type="match status" value="1"/>
</dbReference>
<keyword evidence="7" id="KW-0276">Fatty acid metabolism</keyword>
<keyword evidence="8" id="KW-0443">Lipid metabolism</keyword>
<dbReference type="UniPathway" id="UPA00094"/>
<evidence type="ECO:0000256" key="3">
    <source>
        <dbReference type="ARBA" id="ARBA00012356"/>
    </source>
</evidence>
<dbReference type="EMBL" id="FOQH01000005">
    <property type="protein sequence ID" value="SFI23820.1"/>
    <property type="molecule type" value="Genomic_DNA"/>
</dbReference>
<dbReference type="NCBIfam" id="NF005589">
    <property type="entry name" value="PRK07314.1"/>
    <property type="match status" value="1"/>
</dbReference>
<dbReference type="Gene3D" id="3.40.47.10">
    <property type="match status" value="1"/>
</dbReference>
<dbReference type="FunFam" id="3.40.47.10:FF:000018">
    <property type="entry name" value="3-oxoacyl-[acyl-carrier-protein] synthase 2"/>
    <property type="match status" value="1"/>
</dbReference>
<dbReference type="InterPro" id="IPR014030">
    <property type="entry name" value="Ketoacyl_synth_N"/>
</dbReference>
<evidence type="ECO:0000256" key="4">
    <source>
        <dbReference type="ARBA" id="ARBA00014657"/>
    </source>
</evidence>
<dbReference type="Pfam" id="PF02801">
    <property type="entry name" value="Ketoacyl-synt_C"/>
    <property type="match status" value="1"/>
</dbReference>
<evidence type="ECO:0000256" key="13">
    <source>
        <dbReference type="RuleBase" id="RU003694"/>
    </source>
</evidence>
<accession>A0A1I3GK61</accession>
<evidence type="ECO:0000313" key="15">
    <source>
        <dbReference type="EMBL" id="SFI23820.1"/>
    </source>
</evidence>
<evidence type="ECO:0000256" key="9">
    <source>
        <dbReference type="ARBA" id="ARBA00023160"/>
    </source>
</evidence>
<comment type="pathway">
    <text evidence="1 11">Lipid metabolism; fatty acid biosynthesis.</text>
</comment>
<dbReference type="PIRSF" id="PIRSF000447">
    <property type="entry name" value="KAS_II"/>
    <property type="match status" value="1"/>
</dbReference>
<evidence type="ECO:0000256" key="2">
    <source>
        <dbReference type="ARBA" id="ARBA00008467"/>
    </source>
</evidence>
<evidence type="ECO:0000313" key="16">
    <source>
        <dbReference type="Proteomes" id="UP000199377"/>
    </source>
</evidence>
<dbReference type="InterPro" id="IPR000794">
    <property type="entry name" value="Beta-ketoacyl_synthase"/>
</dbReference>
<dbReference type="AlphaFoldDB" id="A0A1I3GK61"/>
<dbReference type="OrthoDB" id="9808669at2"/>
<dbReference type="STRING" id="1114924.SAMN05216258_105207"/>
<dbReference type="InterPro" id="IPR020841">
    <property type="entry name" value="PKS_Beta-ketoAc_synthase_dom"/>
</dbReference>
<dbReference type="GO" id="GO:0006633">
    <property type="term" value="P:fatty acid biosynthetic process"/>
    <property type="evidence" value="ECO:0007669"/>
    <property type="project" value="UniProtKB-UniPathway"/>
</dbReference>
<dbReference type="Proteomes" id="UP000199377">
    <property type="component" value="Unassembled WGS sequence"/>
</dbReference>
<dbReference type="InterPro" id="IPR017568">
    <property type="entry name" value="3-oxoacyl-ACP_synth-2"/>
</dbReference>
<dbReference type="SUPFAM" id="SSF53901">
    <property type="entry name" value="Thiolase-like"/>
    <property type="match status" value="2"/>
</dbReference>
<dbReference type="EC" id="2.3.1.179" evidence="3 11"/>
<feature type="domain" description="Ketosynthase family 3 (KS3)" evidence="14">
    <location>
        <begin position="10"/>
        <end position="427"/>
    </location>
</feature>
<dbReference type="GO" id="GO:0004315">
    <property type="term" value="F:3-oxoacyl-[acyl-carrier-protein] synthase activity"/>
    <property type="evidence" value="ECO:0007669"/>
    <property type="project" value="UniProtKB-EC"/>
</dbReference>